<sequence length="412" mass="44843">MADSNESGEETNGPQPSIIVKLHAPEESSENSANDEADGQSAEENSQTPPSPSSKFVSKIQCPVLAQSKFGNSFGISEFSKSTLTFGGTSVPTLLRPSQLSTITATNSPGPSLKSDTESLKNDNPFIKVADKDIIDDNNSEKQILDNTKDEKTNSELNNKQIKLLTTEDSIPAPKFLPLGNSPREADTNVNNSVGPNCSTSSFVFGQNLKERVTVAKDNDGPDDSEDKESNDETPAATENGSSELLFSSAATVCRSTSRPGLTLTQAAQEMEEANRANKRKYSQVALLTGEEGETNILQINCKLFAFDKATSGWKERGRGILRLNDRDEESRLVGRATGTQRLILNTKVWPGMSAERAGPKSLRLTAMDVHGDVRIFIVQAAPNEVDQLHNHLMQRLKRAKERQPKKLATDH</sequence>
<dbReference type="Pfam" id="PF00638">
    <property type="entry name" value="Ran_BP1"/>
    <property type="match status" value="1"/>
</dbReference>
<keyword evidence="2" id="KW-0539">Nucleus</keyword>
<comment type="subcellular location">
    <subcellularLocation>
        <location evidence="1">Nucleus</location>
    </subcellularLocation>
</comment>
<dbReference type="SMART" id="SM00160">
    <property type="entry name" value="RanBD"/>
    <property type="match status" value="1"/>
</dbReference>
<dbReference type="SUPFAM" id="SSF50729">
    <property type="entry name" value="PH domain-like"/>
    <property type="match status" value="1"/>
</dbReference>
<comment type="caution">
    <text evidence="5">The sequence shown here is derived from an EMBL/GenBank/DDBJ whole genome shotgun (WGS) entry which is preliminary data.</text>
</comment>
<feature type="compositionally biased region" description="Acidic residues" evidence="3">
    <location>
        <begin position="27"/>
        <end position="38"/>
    </location>
</feature>
<gene>
    <name evidence="5" type="ORF">PV327_004279</name>
</gene>
<dbReference type="CDD" id="cd13180">
    <property type="entry name" value="RanBD_RanBP3"/>
    <property type="match status" value="1"/>
</dbReference>
<feature type="compositionally biased region" description="Polar residues" evidence="3">
    <location>
        <begin position="100"/>
        <end position="110"/>
    </location>
</feature>
<evidence type="ECO:0000313" key="6">
    <source>
        <dbReference type="Proteomes" id="UP001168972"/>
    </source>
</evidence>
<dbReference type="GO" id="GO:0005634">
    <property type="term" value="C:nucleus"/>
    <property type="evidence" value="ECO:0007669"/>
    <property type="project" value="UniProtKB-SubCell"/>
</dbReference>
<feature type="compositionally biased region" description="Polar residues" evidence="3">
    <location>
        <begin position="42"/>
        <end position="56"/>
    </location>
</feature>
<dbReference type="PANTHER" id="PTHR23138">
    <property type="entry name" value="RAN BINDING PROTEIN"/>
    <property type="match status" value="1"/>
</dbReference>
<evidence type="ECO:0000313" key="5">
    <source>
        <dbReference type="EMBL" id="KAK0166796.1"/>
    </source>
</evidence>
<name>A0AA39KMI2_MICHY</name>
<dbReference type="InterPro" id="IPR045255">
    <property type="entry name" value="RanBP1-like"/>
</dbReference>
<protein>
    <recommendedName>
        <fullName evidence="4">RanBD1 domain-containing protein</fullName>
    </recommendedName>
</protein>
<evidence type="ECO:0000256" key="1">
    <source>
        <dbReference type="ARBA" id="ARBA00004123"/>
    </source>
</evidence>
<dbReference type="EMBL" id="JAQQBR010001832">
    <property type="protein sequence ID" value="KAK0166796.1"/>
    <property type="molecule type" value="Genomic_DNA"/>
</dbReference>
<dbReference type="GO" id="GO:0006611">
    <property type="term" value="P:protein export from nucleus"/>
    <property type="evidence" value="ECO:0007669"/>
    <property type="project" value="TreeGrafter"/>
</dbReference>
<reference evidence="5" key="1">
    <citation type="journal article" date="2023" name="bioRxiv">
        <title>Scaffold-level genome assemblies of two parasitoid biocontrol wasps reveal the parthenogenesis mechanism and an associated novel virus.</title>
        <authorList>
            <person name="Inwood S."/>
            <person name="Skelly J."/>
            <person name="Guhlin J."/>
            <person name="Harrop T."/>
            <person name="Goldson S."/>
            <person name="Dearden P."/>
        </authorList>
    </citation>
    <scope>NUCLEOTIDE SEQUENCE</scope>
    <source>
        <strain evidence="5">Lincoln</strain>
        <tissue evidence="5">Whole body</tissue>
    </source>
</reference>
<feature type="compositionally biased region" description="Acidic residues" evidence="3">
    <location>
        <begin position="221"/>
        <end position="232"/>
    </location>
</feature>
<dbReference type="PROSITE" id="PS50196">
    <property type="entry name" value="RANBD1"/>
    <property type="match status" value="1"/>
</dbReference>
<dbReference type="Proteomes" id="UP001168972">
    <property type="component" value="Unassembled WGS sequence"/>
</dbReference>
<evidence type="ECO:0000256" key="3">
    <source>
        <dbReference type="SAM" id="MobiDB-lite"/>
    </source>
</evidence>
<feature type="region of interest" description="Disordered" evidence="3">
    <location>
        <begin position="100"/>
        <end position="121"/>
    </location>
</feature>
<dbReference type="PANTHER" id="PTHR23138:SF142">
    <property type="entry name" value="RAN-BINDING PROTEIN 3B-RELATED"/>
    <property type="match status" value="1"/>
</dbReference>
<feature type="region of interest" description="Disordered" evidence="3">
    <location>
        <begin position="1"/>
        <end position="57"/>
    </location>
</feature>
<organism evidence="5 6">
    <name type="scientific">Microctonus hyperodae</name>
    <name type="common">Parasitoid wasp</name>
    <dbReference type="NCBI Taxonomy" id="165561"/>
    <lineage>
        <taxon>Eukaryota</taxon>
        <taxon>Metazoa</taxon>
        <taxon>Ecdysozoa</taxon>
        <taxon>Arthropoda</taxon>
        <taxon>Hexapoda</taxon>
        <taxon>Insecta</taxon>
        <taxon>Pterygota</taxon>
        <taxon>Neoptera</taxon>
        <taxon>Endopterygota</taxon>
        <taxon>Hymenoptera</taxon>
        <taxon>Apocrita</taxon>
        <taxon>Ichneumonoidea</taxon>
        <taxon>Braconidae</taxon>
        <taxon>Euphorinae</taxon>
        <taxon>Microctonus</taxon>
    </lineage>
</organism>
<reference evidence="5" key="2">
    <citation type="submission" date="2023-03" db="EMBL/GenBank/DDBJ databases">
        <authorList>
            <person name="Inwood S.N."/>
            <person name="Skelly J.G."/>
            <person name="Guhlin J."/>
            <person name="Harrop T.W.R."/>
            <person name="Goldson S.G."/>
            <person name="Dearden P.K."/>
        </authorList>
    </citation>
    <scope>NUCLEOTIDE SEQUENCE</scope>
    <source>
        <strain evidence="5">Lincoln</strain>
        <tissue evidence="5">Whole body</tissue>
    </source>
</reference>
<dbReference type="InterPro" id="IPR000156">
    <property type="entry name" value="Ran_bind_dom"/>
</dbReference>
<dbReference type="AlphaFoldDB" id="A0AA39KMI2"/>
<feature type="region of interest" description="Disordered" evidence="3">
    <location>
        <begin position="216"/>
        <end position="244"/>
    </location>
</feature>
<dbReference type="InterPro" id="IPR011993">
    <property type="entry name" value="PH-like_dom_sf"/>
</dbReference>
<dbReference type="Gene3D" id="2.30.29.30">
    <property type="entry name" value="Pleckstrin-homology domain (PH domain)/Phosphotyrosine-binding domain (PTB)"/>
    <property type="match status" value="1"/>
</dbReference>
<keyword evidence="6" id="KW-1185">Reference proteome</keyword>
<accession>A0AA39KMI2</accession>
<proteinExistence type="predicted"/>
<feature type="region of interest" description="Disordered" evidence="3">
    <location>
        <begin position="172"/>
        <end position="194"/>
    </location>
</feature>
<feature type="domain" description="RanBD1" evidence="4">
    <location>
        <begin position="270"/>
        <end position="356"/>
    </location>
</feature>
<evidence type="ECO:0000259" key="4">
    <source>
        <dbReference type="PROSITE" id="PS50196"/>
    </source>
</evidence>
<evidence type="ECO:0000256" key="2">
    <source>
        <dbReference type="ARBA" id="ARBA00023242"/>
    </source>
</evidence>